<evidence type="ECO:0000313" key="2">
    <source>
        <dbReference type="Proteomes" id="UP000187203"/>
    </source>
</evidence>
<dbReference type="EMBL" id="AWUE01020776">
    <property type="protein sequence ID" value="OMO66185.1"/>
    <property type="molecule type" value="Genomic_DNA"/>
</dbReference>
<gene>
    <name evidence="1" type="ORF">COLO4_30701</name>
</gene>
<name>A0A1R3H749_9ROSI</name>
<sequence length="70" mass="7712">MAREGREASIALELKVGICNLRGGHSRPILSMFCLSLDLLKSQEAWQSKEWASNFGATLFTVATDVEVDI</sequence>
<dbReference type="AlphaFoldDB" id="A0A1R3H749"/>
<comment type="caution">
    <text evidence="1">The sequence shown here is derived from an EMBL/GenBank/DDBJ whole genome shotgun (WGS) entry which is preliminary data.</text>
</comment>
<keyword evidence="2" id="KW-1185">Reference proteome</keyword>
<dbReference type="Proteomes" id="UP000187203">
    <property type="component" value="Unassembled WGS sequence"/>
</dbReference>
<protein>
    <submittedName>
        <fullName evidence="1">Uncharacterized protein</fullName>
    </submittedName>
</protein>
<evidence type="ECO:0000313" key="1">
    <source>
        <dbReference type="EMBL" id="OMO66185.1"/>
    </source>
</evidence>
<reference evidence="2" key="1">
    <citation type="submission" date="2013-09" db="EMBL/GenBank/DDBJ databases">
        <title>Corchorus olitorius genome sequencing.</title>
        <authorList>
            <person name="Alam M."/>
            <person name="Haque M.S."/>
            <person name="Islam M.S."/>
            <person name="Emdad E.M."/>
            <person name="Islam M.M."/>
            <person name="Ahmed B."/>
            <person name="Halim A."/>
            <person name="Hossen Q.M.M."/>
            <person name="Hossain M.Z."/>
            <person name="Ahmed R."/>
            <person name="Khan M.M."/>
            <person name="Islam R."/>
            <person name="Rashid M.M."/>
            <person name="Khan S.A."/>
            <person name="Rahman M.S."/>
            <person name="Alam M."/>
            <person name="Yahiya A.S."/>
            <person name="Khan M.S."/>
            <person name="Azam M.S."/>
            <person name="Haque T."/>
            <person name="Lashkar M.Z.H."/>
            <person name="Akhand A.I."/>
            <person name="Morshed G."/>
            <person name="Roy S."/>
            <person name="Uddin K.S."/>
            <person name="Rabeya T."/>
            <person name="Hossain A.S."/>
            <person name="Chowdhury A."/>
            <person name="Snigdha A.R."/>
            <person name="Mortoza M.S."/>
            <person name="Matin S.A."/>
            <person name="Hoque S.M.E."/>
            <person name="Islam M.K."/>
            <person name="Roy D.K."/>
            <person name="Haider R."/>
            <person name="Moosa M.M."/>
            <person name="Elias S.M."/>
            <person name="Hasan A.M."/>
            <person name="Jahan S."/>
            <person name="Shafiuddin M."/>
            <person name="Mahmood N."/>
            <person name="Shommy N.S."/>
        </authorList>
    </citation>
    <scope>NUCLEOTIDE SEQUENCE [LARGE SCALE GENOMIC DNA]</scope>
    <source>
        <strain evidence="2">cv. O-4</strain>
    </source>
</reference>
<accession>A0A1R3H749</accession>
<proteinExistence type="predicted"/>
<organism evidence="1 2">
    <name type="scientific">Corchorus olitorius</name>
    <dbReference type="NCBI Taxonomy" id="93759"/>
    <lineage>
        <taxon>Eukaryota</taxon>
        <taxon>Viridiplantae</taxon>
        <taxon>Streptophyta</taxon>
        <taxon>Embryophyta</taxon>
        <taxon>Tracheophyta</taxon>
        <taxon>Spermatophyta</taxon>
        <taxon>Magnoliopsida</taxon>
        <taxon>eudicotyledons</taxon>
        <taxon>Gunneridae</taxon>
        <taxon>Pentapetalae</taxon>
        <taxon>rosids</taxon>
        <taxon>malvids</taxon>
        <taxon>Malvales</taxon>
        <taxon>Malvaceae</taxon>
        <taxon>Grewioideae</taxon>
        <taxon>Apeibeae</taxon>
        <taxon>Corchorus</taxon>
    </lineage>
</organism>